<keyword evidence="2" id="KW-1185">Reference proteome</keyword>
<reference evidence="1 2" key="1">
    <citation type="submission" date="2016-10" db="EMBL/GenBank/DDBJ databases">
        <authorList>
            <person name="de Groot N.N."/>
        </authorList>
    </citation>
    <scope>NUCLEOTIDE SEQUENCE [LARGE SCALE GENOMIC DNA]</scope>
    <source>
        <strain evidence="1 2">DSM 21668</strain>
    </source>
</reference>
<accession>A0A1G9JSR5</accession>
<dbReference type="STRING" id="563176.SAMN04488090_0745"/>
<protein>
    <submittedName>
        <fullName evidence="1">Uncharacterized protein</fullName>
    </submittedName>
</protein>
<sequence>MFEIRYQILSKNFSCGERISRESLHYYMFLGNIQFLGGDRQISMNWEWIPIFDFAYCVREISLALNNLQFGNEYFEFTENSEIITFSKDNSILTIKTSFSSVILEVKFDAFKSEVANFYNSIYEKIELDLKIKLSSIL</sequence>
<evidence type="ECO:0000313" key="1">
    <source>
        <dbReference type="EMBL" id="SDL40579.1"/>
    </source>
</evidence>
<dbReference type="EMBL" id="FNGS01000002">
    <property type="protein sequence ID" value="SDL40579.1"/>
    <property type="molecule type" value="Genomic_DNA"/>
</dbReference>
<gene>
    <name evidence="1" type="ORF">SAMN04488090_0745</name>
</gene>
<dbReference type="Proteomes" id="UP000198901">
    <property type="component" value="Unassembled WGS sequence"/>
</dbReference>
<proteinExistence type="predicted"/>
<dbReference type="AlphaFoldDB" id="A0A1G9JSR5"/>
<organism evidence="1 2">
    <name type="scientific">Siphonobacter aquaeclarae</name>
    <dbReference type="NCBI Taxonomy" id="563176"/>
    <lineage>
        <taxon>Bacteria</taxon>
        <taxon>Pseudomonadati</taxon>
        <taxon>Bacteroidota</taxon>
        <taxon>Cytophagia</taxon>
        <taxon>Cytophagales</taxon>
        <taxon>Cytophagaceae</taxon>
        <taxon>Siphonobacter</taxon>
    </lineage>
</organism>
<name>A0A1G9JSR5_9BACT</name>
<evidence type="ECO:0000313" key="2">
    <source>
        <dbReference type="Proteomes" id="UP000198901"/>
    </source>
</evidence>